<keyword evidence="2" id="KW-0832">Ubl conjugation</keyword>
<evidence type="ECO:0000256" key="1">
    <source>
        <dbReference type="ARBA" id="ARBA00022499"/>
    </source>
</evidence>
<feature type="domain" description="Ubiquitin-like" evidence="3">
    <location>
        <begin position="170"/>
        <end position="246"/>
    </location>
</feature>
<evidence type="ECO:0000259" key="3">
    <source>
        <dbReference type="PROSITE" id="PS50053"/>
    </source>
</evidence>
<dbReference type="EMBL" id="BQNB010010480">
    <property type="protein sequence ID" value="GJS77859.1"/>
    <property type="molecule type" value="Genomic_DNA"/>
</dbReference>
<evidence type="ECO:0000313" key="4">
    <source>
        <dbReference type="EMBL" id="GJS77859.1"/>
    </source>
</evidence>
<dbReference type="InterPro" id="IPR050158">
    <property type="entry name" value="Ubiquitin_ubiquitin-like"/>
</dbReference>
<dbReference type="Gene3D" id="3.10.20.90">
    <property type="entry name" value="Phosphatidylinositol 3-kinase Catalytic Subunit, Chain A, domain 1"/>
    <property type="match status" value="1"/>
</dbReference>
<dbReference type="InterPro" id="IPR019956">
    <property type="entry name" value="Ubiquitin_dom"/>
</dbReference>
<evidence type="ECO:0000256" key="2">
    <source>
        <dbReference type="ARBA" id="ARBA00022843"/>
    </source>
</evidence>
<dbReference type="SMART" id="SM00213">
    <property type="entry name" value="UBQ"/>
    <property type="match status" value="1"/>
</dbReference>
<organism evidence="4 5">
    <name type="scientific">Tanacetum coccineum</name>
    <dbReference type="NCBI Taxonomy" id="301880"/>
    <lineage>
        <taxon>Eukaryota</taxon>
        <taxon>Viridiplantae</taxon>
        <taxon>Streptophyta</taxon>
        <taxon>Embryophyta</taxon>
        <taxon>Tracheophyta</taxon>
        <taxon>Spermatophyta</taxon>
        <taxon>Magnoliopsida</taxon>
        <taxon>eudicotyledons</taxon>
        <taxon>Gunneridae</taxon>
        <taxon>Pentapetalae</taxon>
        <taxon>asterids</taxon>
        <taxon>campanulids</taxon>
        <taxon>Asterales</taxon>
        <taxon>Asteraceae</taxon>
        <taxon>Asteroideae</taxon>
        <taxon>Anthemideae</taxon>
        <taxon>Anthemidinae</taxon>
        <taxon>Tanacetum</taxon>
    </lineage>
</organism>
<dbReference type="PROSITE" id="PS50053">
    <property type="entry name" value="UBIQUITIN_2"/>
    <property type="match status" value="1"/>
</dbReference>
<proteinExistence type="predicted"/>
<comment type="caution">
    <text evidence="4">The sequence shown here is derived from an EMBL/GenBank/DDBJ whole genome shotgun (WGS) entry which is preliminary data.</text>
</comment>
<dbReference type="InterPro" id="IPR000626">
    <property type="entry name" value="Ubiquitin-like_dom"/>
</dbReference>
<reference evidence="4" key="1">
    <citation type="journal article" date="2022" name="Int. J. Mol. Sci.">
        <title>Draft Genome of Tanacetum Coccineum: Genomic Comparison of Closely Related Tanacetum-Family Plants.</title>
        <authorList>
            <person name="Yamashiro T."/>
            <person name="Shiraishi A."/>
            <person name="Nakayama K."/>
            <person name="Satake H."/>
        </authorList>
    </citation>
    <scope>NUCLEOTIDE SEQUENCE</scope>
</reference>
<dbReference type="Proteomes" id="UP001151760">
    <property type="component" value="Unassembled WGS sequence"/>
</dbReference>
<dbReference type="SUPFAM" id="SSF54236">
    <property type="entry name" value="Ubiquitin-like"/>
    <property type="match status" value="1"/>
</dbReference>
<protein>
    <submittedName>
        <fullName evidence="4">Ubiquitin domain-containing protein</fullName>
    </submittedName>
</protein>
<name>A0ABQ4YJ61_9ASTR</name>
<dbReference type="InterPro" id="IPR029071">
    <property type="entry name" value="Ubiquitin-like_domsf"/>
</dbReference>
<evidence type="ECO:0000313" key="5">
    <source>
        <dbReference type="Proteomes" id="UP001151760"/>
    </source>
</evidence>
<dbReference type="Pfam" id="PF00240">
    <property type="entry name" value="ubiquitin"/>
    <property type="match status" value="1"/>
</dbReference>
<keyword evidence="1" id="KW-1017">Isopeptide bond</keyword>
<sequence length="273" mass="30721">MYSVDGHNLCIEVRVFSTNMDVERLVVLVVRVTESVRWERGGHNSVVDVVDFTRFYDSVGRRYHDYEQEVEENLRWRDLSGEHRYRGLKTCGTRIRDHTCEGAGTRCIIHDRPRRQFRTELGVILVDVERNVSGDGKLQRWRTGVAGATSETHTLVSVVSVADGKNGGEPNLTVKTCTGKMITLQVKGSDTIFDVKSMIENNIHIPVEEQALIFDEQLLEGDLITLANFGINRSSTLTLVHKSRGLVPIFIKFAPTTGLATLLRVKLSDPINN</sequence>
<dbReference type="PANTHER" id="PTHR10666">
    <property type="entry name" value="UBIQUITIN"/>
    <property type="match status" value="1"/>
</dbReference>
<accession>A0ABQ4YJ61</accession>
<gene>
    <name evidence="4" type="ORF">Tco_0727740</name>
</gene>
<dbReference type="PRINTS" id="PR00348">
    <property type="entry name" value="UBIQUITIN"/>
</dbReference>
<reference evidence="4" key="2">
    <citation type="submission" date="2022-01" db="EMBL/GenBank/DDBJ databases">
        <authorList>
            <person name="Yamashiro T."/>
            <person name="Shiraishi A."/>
            <person name="Satake H."/>
            <person name="Nakayama K."/>
        </authorList>
    </citation>
    <scope>NUCLEOTIDE SEQUENCE</scope>
</reference>
<keyword evidence="5" id="KW-1185">Reference proteome</keyword>